<dbReference type="PANTHER" id="PTHR22603:SF93">
    <property type="entry name" value="RE24176P"/>
    <property type="match status" value="1"/>
</dbReference>
<feature type="compositionally biased region" description="Low complexity" evidence="3">
    <location>
        <begin position="72"/>
        <end position="92"/>
    </location>
</feature>
<feature type="region of interest" description="Disordered" evidence="3">
    <location>
        <begin position="261"/>
        <end position="282"/>
    </location>
</feature>
<dbReference type="STRING" id="5539.A0A3E2HKW3"/>
<feature type="compositionally biased region" description="Low complexity" evidence="3">
    <location>
        <begin position="261"/>
        <end position="279"/>
    </location>
</feature>
<feature type="non-terminal residue" evidence="5">
    <location>
        <position position="841"/>
    </location>
</feature>
<feature type="region of interest" description="Disordered" evidence="3">
    <location>
        <begin position="636"/>
        <end position="656"/>
    </location>
</feature>
<name>A0A3E2HKW3_SCYLI</name>
<evidence type="ECO:0000259" key="4">
    <source>
        <dbReference type="Pfam" id="PF04428"/>
    </source>
</evidence>
<dbReference type="GO" id="GO:0005737">
    <property type="term" value="C:cytoplasm"/>
    <property type="evidence" value="ECO:0007669"/>
    <property type="project" value="TreeGrafter"/>
</dbReference>
<feature type="domain" description="Choline kinase N-terminal" evidence="4">
    <location>
        <begin position="238"/>
        <end position="315"/>
    </location>
</feature>
<dbReference type="OMA" id="CEQVINW"/>
<keyword evidence="6" id="KW-1185">Reference proteome</keyword>
<evidence type="ECO:0000313" key="6">
    <source>
        <dbReference type="Proteomes" id="UP000258309"/>
    </source>
</evidence>
<dbReference type="InterPro" id="IPR011009">
    <property type="entry name" value="Kinase-like_dom_sf"/>
</dbReference>
<dbReference type="GO" id="GO:0006646">
    <property type="term" value="P:phosphatidylethanolamine biosynthetic process"/>
    <property type="evidence" value="ECO:0007669"/>
    <property type="project" value="TreeGrafter"/>
</dbReference>
<dbReference type="Proteomes" id="UP000258309">
    <property type="component" value="Unassembled WGS sequence"/>
</dbReference>
<feature type="region of interest" description="Disordered" evidence="3">
    <location>
        <begin position="342"/>
        <end position="367"/>
    </location>
</feature>
<dbReference type="Pfam" id="PF04428">
    <property type="entry name" value="Choline_kin_N"/>
    <property type="match status" value="1"/>
</dbReference>
<keyword evidence="2" id="KW-0175">Coiled coil</keyword>
<feature type="region of interest" description="Disordered" evidence="3">
    <location>
        <begin position="162"/>
        <end position="181"/>
    </location>
</feature>
<evidence type="ECO:0000313" key="5">
    <source>
        <dbReference type="EMBL" id="RFU34029.1"/>
    </source>
</evidence>
<evidence type="ECO:0000256" key="2">
    <source>
        <dbReference type="SAM" id="Coils"/>
    </source>
</evidence>
<dbReference type="GO" id="GO:0004103">
    <property type="term" value="F:choline kinase activity"/>
    <property type="evidence" value="ECO:0007669"/>
    <property type="project" value="TreeGrafter"/>
</dbReference>
<dbReference type="OrthoDB" id="10267235at2759"/>
<comment type="caution">
    <text evidence="5">The sequence shown here is derived from an EMBL/GenBank/DDBJ whole genome shotgun (WGS) entry which is preliminary data.</text>
</comment>
<evidence type="ECO:0000256" key="3">
    <source>
        <dbReference type="SAM" id="MobiDB-lite"/>
    </source>
</evidence>
<dbReference type="GO" id="GO:0004305">
    <property type="term" value="F:ethanolamine kinase activity"/>
    <property type="evidence" value="ECO:0007669"/>
    <property type="project" value="TreeGrafter"/>
</dbReference>
<evidence type="ECO:0000256" key="1">
    <source>
        <dbReference type="ARBA" id="ARBA00038211"/>
    </source>
</evidence>
<feature type="region of interest" description="Disordered" evidence="3">
    <location>
        <begin position="1"/>
        <end position="123"/>
    </location>
</feature>
<dbReference type="PANTHER" id="PTHR22603">
    <property type="entry name" value="CHOLINE/ETHANOALAMINE KINASE"/>
    <property type="match status" value="1"/>
</dbReference>
<feature type="non-terminal residue" evidence="5">
    <location>
        <position position="1"/>
    </location>
</feature>
<gene>
    <name evidence="5" type="ORF">B7463_g2282</name>
</gene>
<accession>A0A3E2HKW3</accession>
<dbReference type="Pfam" id="PF01633">
    <property type="entry name" value="Choline_kinase"/>
    <property type="match status" value="1"/>
</dbReference>
<dbReference type="Gene3D" id="3.90.1200.10">
    <property type="match status" value="1"/>
</dbReference>
<reference evidence="5 6" key="1">
    <citation type="submission" date="2018-05" db="EMBL/GenBank/DDBJ databases">
        <title>Draft genome sequence of Scytalidium lignicola DSM 105466, a ubiquitous saprotrophic fungus.</title>
        <authorList>
            <person name="Buettner E."/>
            <person name="Gebauer A.M."/>
            <person name="Hofrichter M."/>
            <person name="Liers C."/>
            <person name="Kellner H."/>
        </authorList>
    </citation>
    <scope>NUCLEOTIDE SEQUENCE [LARGE SCALE GENOMIC DNA]</scope>
    <source>
        <strain evidence="5 6">DSM 105466</strain>
    </source>
</reference>
<sequence length="841" mass="93875">MATPTESDATLPLRPALRSDTEEAASPKSGPAKFVSIVEEPETLSPLPAPALDDTPRLKQYTAGVGKRMTGRPSLPASNSSSRLSSVSQSAVEESDTLAEPHGTSTHKEKNHHHYHHHQDAQDKLLAQVTEWLQNEKAKRAVRKAKKRGSIEVIPSLPSEESLLSTPRTRTASQSSDSSDLSLERLQKILEDNMPSFWHQKSSVSPSLGPRRPSHTPGGGARRYSSSRSLRTYASSDTEYQDGDVIVPSCDVMLDNSKTLSYSGGAADSSTGAATPSSSKRAEKERKAWLSFKNEIVRLAHTLRLKGWRRVPLERGGDIEVVRLSGALTNAVYVVSPPDTLSMAPPPLGDGSSTPGGTGQTKPHKSPQKLLLRIYGPQVEHLIDRENELGVLRRLARKKIGPRLLGTFKNGRFEEYFNAQTLTATDLRVPDTSKQIAKRMRELHDGIELLEREKDEGPFVWRNWDRWVDRCEEIIGYLDKQIVDHQGEKITKKSDIWRKRGFVCDVPWPRFRDAVDRYRKWLDEYYGGKQEIRKRLVFAHNDTQYGNILRLVPEHVPGAAPSPLLLPSNSHKQLVVIDFEYASANTPGLEFANHFTEWCYNYHDEARPWACNTNLYPTIEEQRRFIRSYVNHRPQFNPRASATPKLTTSDSSSSVPATGSISAFMLDSRTPGGAGSGYAAGAGNTYAEEEARREKELERQVEELMKEVRIWRVANSAQWVAWGIVQAKVPELDDAKSDLTSDASTVTSPITVPLNGATIDPSREMVKSPEAINESASLDLNPVNNGADADHEIPEETDEFDYLAYAQDRALFFWGDAVSMGIIKREELPSEIVERIRVLEY</sequence>
<proteinExistence type="inferred from homology"/>
<feature type="region of interest" description="Disordered" evidence="3">
    <location>
        <begin position="197"/>
        <end position="236"/>
    </location>
</feature>
<dbReference type="AlphaFoldDB" id="A0A3E2HKW3"/>
<dbReference type="InterPro" id="IPR007521">
    <property type="entry name" value="Choline_kin_N"/>
</dbReference>
<feature type="compositionally biased region" description="Polar residues" evidence="3">
    <location>
        <begin position="638"/>
        <end position="656"/>
    </location>
</feature>
<dbReference type="EMBL" id="NCSJ02000026">
    <property type="protein sequence ID" value="RFU34029.1"/>
    <property type="molecule type" value="Genomic_DNA"/>
</dbReference>
<dbReference type="SUPFAM" id="SSF56112">
    <property type="entry name" value="Protein kinase-like (PK-like)"/>
    <property type="match status" value="1"/>
</dbReference>
<protein>
    <recommendedName>
        <fullName evidence="4">Choline kinase N-terminal domain-containing protein</fullName>
    </recommendedName>
</protein>
<comment type="similarity">
    <text evidence="1">Belongs to the choline/ethanolamine kinase family.</text>
</comment>
<dbReference type="CDD" id="cd05157">
    <property type="entry name" value="ETNK_euk"/>
    <property type="match status" value="1"/>
</dbReference>
<feature type="coiled-coil region" evidence="2">
    <location>
        <begin position="687"/>
        <end position="714"/>
    </location>
</feature>
<feature type="compositionally biased region" description="Low complexity" evidence="3">
    <location>
        <begin position="222"/>
        <end position="236"/>
    </location>
</feature>
<organism evidence="5 6">
    <name type="scientific">Scytalidium lignicola</name>
    <name type="common">Hyphomycete</name>
    <dbReference type="NCBI Taxonomy" id="5539"/>
    <lineage>
        <taxon>Eukaryota</taxon>
        <taxon>Fungi</taxon>
        <taxon>Dikarya</taxon>
        <taxon>Ascomycota</taxon>
        <taxon>Pezizomycotina</taxon>
        <taxon>Leotiomycetes</taxon>
        <taxon>Leotiomycetes incertae sedis</taxon>
        <taxon>Scytalidium</taxon>
    </lineage>
</organism>